<feature type="transmembrane region" description="Helical" evidence="2">
    <location>
        <begin position="97"/>
        <end position="115"/>
    </location>
</feature>
<proteinExistence type="predicted"/>
<evidence type="ECO:0000313" key="4">
    <source>
        <dbReference type="Proteomes" id="UP000309673"/>
    </source>
</evidence>
<accession>A0A4U0F2Z8</accession>
<keyword evidence="4" id="KW-1185">Reference proteome</keyword>
<protein>
    <submittedName>
        <fullName evidence="3">TM2 domain-containing protein</fullName>
    </submittedName>
</protein>
<feature type="transmembrane region" description="Helical" evidence="2">
    <location>
        <begin position="191"/>
        <end position="210"/>
    </location>
</feature>
<sequence>MGIQATEMKLTEESTMNEWEQSRHNRYEPEYPPGYPQDPRLPVRKKSKWAAGLLAFFIPGIGHFYLGLMAKGIAIMLLIALDICAIVYAGTNHLSPLVIVLLSLMLPILYFYNLFDALQSTEAINDRRLLPGWAPGVHGMQEQSMHGQPAAGTPGGARNMSPTGLVLLAGAGVILVLAADMRWTHWLFKSTGTMIGAVVLIGAGIGLWFWETRGQSK</sequence>
<dbReference type="AlphaFoldDB" id="A0A4U0F2Z8"/>
<feature type="transmembrane region" description="Helical" evidence="2">
    <location>
        <begin position="72"/>
        <end position="90"/>
    </location>
</feature>
<keyword evidence="2" id="KW-0472">Membrane</keyword>
<evidence type="ECO:0000313" key="3">
    <source>
        <dbReference type="EMBL" id="TJY38528.1"/>
    </source>
</evidence>
<dbReference type="RefSeq" id="WP_136779707.1">
    <property type="nucleotide sequence ID" value="NZ_SUPK01000014.1"/>
</dbReference>
<dbReference type="EMBL" id="SUPK01000014">
    <property type="protein sequence ID" value="TJY38528.1"/>
    <property type="molecule type" value="Genomic_DNA"/>
</dbReference>
<feature type="transmembrane region" description="Helical" evidence="2">
    <location>
        <begin position="160"/>
        <end position="179"/>
    </location>
</feature>
<keyword evidence="2" id="KW-0812">Transmembrane</keyword>
<keyword evidence="2" id="KW-1133">Transmembrane helix</keyword>
<feature type="compositionally biased region" description="Basic and acidic residues" evidence="1">
    <location>
        <begin position="20"/>
        <end position="29"/>
    </location>
</feature>
<feature type="transmembrane region" description="Helical" evidence="2">
    <location>
        <begin position="49"/>
        <end position="66"/>
    </location>
</feature>
<evidence type="ECO:0000256" key="2">
    <source>
        <dbReference type="SAM" id="Phobius"/>
    </source>
</evidence>
<dbReference type="Proteomes" id="UP000309673">
    <property type="component" value="Unassembled WGS sequence"/>
</dbReference>
<dbReference type="OrthoDB" id="82335at2"/>
<feature type="region of interest" description="Disordered" evidence="1">
    <location>
        <begin position="1"/>
        <end position="38"/>
    </location>
</feature>
<organism evidence="3 4">
    <name type="scientific">Cohnella pontilimi</name>
    <dbReference type="NCBI Taxonomy" id="2564100"/>
    <lineage>
        <taxon>Bacteria</taxon>
        <taxon>Bacillati</taxon>
        <taxon>Bacillota</taxon>
        <taxon>Bacilli</taxon>
        <taxon>Bacillales</taxon>
        <taxon>Paenibacillaceae</taxon>
        <taxon>Cohnella</taxon>
    </lineage>
</organism>
<evidence type="ECO:0000256" key="1">
    <source>
        <dbReference type="SAM" id="MobiDB-lite"/>
    </source>
</evidence>
<gene>
    <name evidence="3" type="ORF">E5161_20320</name>
</gene>
<comment type="caution">
    <text evidence="3">The sequence shown here is derived from an EMBL/GenBank/DDBJ whole genome shotgun (WGS) entry which is preliminary data.</text>
</comment>
<reference evidence="3 4" key="1">
    <citation type="submission" date="2019-04" db="EMBL/GenBank/DDBJ databases">
        <title>Cohnella sp. nov., isolated from soil.</title>
        <authorList>
            <person name="Kim W."/>
        </authorList>
    </citation>
    <scope>NUCLEOTIDE SEQUENCE [LARGE SCALE GENOMIC DNA]</scope>
    <source>
        <strain evidence="3 4">CAU 1483</strain>
    </source>
</reference>
<name>A0A4U0F2Z8_9BACL</name>